<protein>
    <recommendedName>
        <fullName evidence="4">Type-4 uracil-DNA glycosylase</fullName>
        <ecNumber evidence="3">3.2.2.27</ecNumber>
    </recommendedName>
</protein>
<evidence type="ECO:0000256" key="1">
    <source>
        <dbReference type="ARBA" id="ARBA00001400"/>
    </source>
</evidence>
<accession>A0ABQ9XA87</accession>
<dbReference type="SMART" id="SM00987">
    <property type="entry name" value="UreE_C"/>
    <property type="match status" value="1"/>
</dbReference>
<keyword evidence="14" id="KW-0326">Glycosidase</keyword>
<dbReference type="PANTHER" id="PTHR33693">
    <property type="entry name" value="TYPE-5 URACIL-DNA GLYCOSYLASE"/>
    <property type="match status" value="1"/>
</dbReference>
<dbReference type="PANTHER" id="PTHR33693:SF1">
    <property type="entry name" value="TYPE-4 URACIL-DNA GLYCOSYLASE"/>
    <property type="match status" value="1"/>
</dbReference>
<dbReference type="NCBIfam" id="TIGR00758">
    <property type="entry name" value="UDG_fam4"/>
    <property type="match status" value="1"/>
</dbReference>
<organism evidence="14 15">
    <name type="scientific">Blattamonas nauphoetae</name>
    <dbReference type="NCBI Taxonomy" id="2049346"/>
    <lineage>
        <taxon>Eukaryota</taxon>
        <taxon>Metamonada</taxon>
        <taxon>Preaxostyla</taxon>
        <taxon>Oxymonadida</taxon>
        <taxon>Blattamonas</taxon>
    </lineage>
</organism>
<dbReference type="SMART" id="SM00986">
    <property type="entry name" value="UDG"/>
    <property type="match status" value="1"/>
</dbReference>
<dbReference type="Proteomes" id="UP001281761">
    <property type="component" value="Unassembled WGS sequence"/>
</dbReference>
<dbReference type="SUPFAM" id="SSF52141">
    <property type="entry name" value="Uracil-DNA glycosylase-like"/>
    <property type="match status" value="1"/>
</dbReference>
<feature type="region of interest" description="Disordered" evidence="12">
    <location>
        <begin position="276"/>
        <end position="312"/>
    </location>
</feature>
<evidence type="ECO:0000256" key="4">
    <source>
        <dbReference type="ARBA" id="ARBA00019403"/>
    </source>
</evidence>
<feature type="compositionally biased region" description="Polar residues" evidence="12">
    <location>
        <begin position="1"/>
        <end position="13"/>
    </location>
</feature>
<feature type="domain" description="Uracil-DNA glycosylase-like" evidence="13">
    <location>
        <begin position="99"/>
        <end position="254"/>
    </location>
</feature>
<feature type="region of interest" description="Disordered" evidence="12">
    <location>
        <begin position="1"/>
        <end position="47"/>
    </location>
</feature>
<keyword evidence="6" id="KW-0479">Metal-binding</keyword>
<dbReference type="InterPro" id="IPR036895">
    <property type="entry name" value="Uracil-DNA_glycosylase-like_sf"/>
</dbReference>
<dbReference type="InterPro" id="IPR051536">
    <property type="entry name" value="UDG_Type-4/5"/>
</dbReference>
<evidence type="ECO:0000256" key="6">
    <source>
        <dbReference type="ARBA" id="ARBA00022723"/>
    </source>
</evidence>
<dbReference type="InterPro" id="IPR005273">
    <property type="entry name" value="Ura-DNA_glyco_family4"/>
</dbReference>
<comment type="catalytic activity">
    <reaction evidence="1">
        <text>Hydrolyzes single-stranded DNA or mismatched double-stranded DNA and polynucleotides, releasing free uracil.</text>
        <dbReference type="EC" id="3.2.2.27"/>
    </reaction>
</comment>
<dbReference type="Pfam" id="PF03167">
    <property type="entry name" value="UDG"/>
    <property type="match status" value="1"/>
</dbReference>
<evidence type="ECO:0000256" key="7">
    <source>
        <dbReference type="ARBA" id="ARBA00022763"/>
    </source>
</evidence>
<evidence type="ECO:0000256" key="8">
    <source>
        <dbReference type="ARBA" id="ARBA00022801"/>
    </source>
</evidence>
<feature type="region of interest" description="Disordered" evidence="12">
    <location>
        <begin position="333"/>
        <end position="379"/>
    </location>
</feature>
<evidence type="ECO:0000256" key="10">
    <source>
        <dbReference type="ARBA" id="ARBA00023014"/>
    </source>
</evidence>
<feature type="compositionally biased region" description="Polar residues" evidence="12">
    <location>
        <begin position="349"/>
        <end position="368"/>
    </location>
</feature>
<gene>
    <name evidence="14" type="ORF">BLNAU_15642</name>
</gene>
<evidence type="ECO:0000313" key="15">
    <source>
        <dbReference type="Proteomes" id="UP001281761"/>
    </source>
</evidence>
<comment type="caution">
    <text evidence="14">The sequence shown here is derived from an EMBL/GenBank/DDBJ whole genome shotgun (WGS) entry which is preliminary data.</text>
</comment>
<evidence type="ECO:0000256" key="12">
    <source>
        <dbReference type="SAM" id="MobiDB-lite"/>
    </source>
</evidence>
<dbReference type="InterPro" id="IPR005122">
    <property type="entry name" value="Uracil-DNA_glycosylase-like"/>
</dbReference>
<keyword evidence="9" id="KW-0408">Iron</keyword>
<dbReference type="GO" id="GO:0004844">
    <property type="term" value="F:uracil DNA N-glycosylase activity"/>
    <property type="evidence" value="ECO:0007669"/>
    <property type="project" value="UniProtKB-EC"/>
</dbReference>
<dbReference type="Gene3D" id="3.40.470.10">
    <property type="entry name" value="Uracil-DNA glycosylase-like domain"/>
    <property type="match status" value="1"/>
</dbReference>
<name>A0ABQ9XA87_9EUKA</name>
<keyword evidence="15" id="KW-1185">Reference proteome</keyword>
<evidence type="ECO:0000256" key="9">
    <source>
        <dbReference type="ARBA" id="ARBA00023004"/>
    </source>
</evidence>
<sequence>MTYSPNIPRNLSEPSPPITPTKRQSSTPSTSKITIGTPEKTTPRASASADIGSFFTPKRNINKKVMNQFEKAQALEVVRQKCLNNLSLPLRDTATTLVFGRGNADARLMIIGESPGAEEDRQGQPFVGASGRVLKDLLKLVDLDEGDIYICNVIKYRPPQNRDAHAPEIKAHAPYLIDQVKIVEPDVIVTMGNLATKFVLNGFNPVGLSKQKGIFEVRGVVYQVYLPQSSQKCAVFPTLHPAATLHQDDNRQYLYADMNTLGQLLKAHGTAGLIPQPAPSSLRFEPRNTSTENKPQLAQLNHTPLDAGKGTEKEIKDEWADGCESLMDEDVIAFDDPMPEPVDKVDAVPQSTTPDAPTTPSRGGSSLLNRLHPKQVATG</sequence>
<dbReference type="EC" id="3.2.2.27" evidence="3"/>
<evidence type="ECO:0000256" key="2">
    <source>
        <dbReference type="ARBA" id="ARBA00006521"/>
    </source>
</evidence>
<comment type="similarity">
    <text evidence="2">Belongs to the uracil-DNA glycosylase (UDG) superfamily. Type 4 (UDGa) family.</text>
</comment>
<keyword evidence="8 14" id="KW-0378">Hydrolase</keyword>
<evidence type="ECO:0000313" key="14">
    <source>
        <dbReference type="EMBL" id="KAK2949446.1"/>
    </source>
</evidence>
<evidence type="ECO:0000259" key="13">
    <source>
        <dbReference type="SMART" id="SM00986"/>
    </source>
</evidence>
<feature type="compositionally biased region" description="Polar residues" evidence="12">
    <location>
        <begin position="287"/>
        <end position="302"/>
    </location>
</feature>
<keyword evidence="10" id="KW-0411">Iron-sulfur</keyword>
<evidence type="ECO:0000256" key="5">
    <source>
        <dbReference type="ARBA" id="ARBA00022485"/>
    </source>
</evidence>
<feature type="compositionally biased region" description="Polar residues" evidence="12">
    <location>
        <begin position="21"/>
        <end position="45"/>
    </location>
</feature>
<dbReference type="EMBL" id="JARBJD010000156">
    <property type="protein sequence ID" value="KAK2949446.1"/>
    <property type="molecule type" value="Genomic_DNA"/>
</dbReference>
<proteinExistence type="inferred from homology"/>
<reference evidence="14 15" key="1">
    <citation type="journal article" date="2022" name="bioRxiv">
        <title>Genomics of Preaxostyla Flagellates Illuminates Evolutionary Transitions and the Path Towards Mitochondrial Loss.</title>
        <authorList>
            <person name="Novak L.V.F."/>
            <person name="Treitli S.C."/>
            <person name="Pyrih J."/>
            <person name="Halakuc P."/>
            <person name="Pipaliya S.V."/>
            <person name="Vacek V."/>
            <person name="Brzon O."/>
            <person name="Soukal P."/>
            <person name="Eme L."/>
            <person name="Dacks J.B."/>
            <person name="Karnkowska A."/>
            <person name="Elias M."/>
            <person name="Hampl V."/>
        </authorList>
    </citation>
    <scope>NUCLEOTIDE SEQUENCE [LARGE SCALE GENOMIC DNA]</scope>
    <source>
        <strain evidence="14">NAU3</strain>
        <tissue evidence="14">Gut</tissue>
    </source>
</reference>
<keyword evidence="5" id="KW-0004">4Fe-4S</keyword>
<dbReference type="CDD" id="cd10030">
    <property type="entry name" value="UDG-F4_TTUDGA_SPO1dp_like"/>
    <property type="match status" value="1"/>
</dbReference>
<keyword evidence="7" id="KW-0227">DNA damage</keyword>
<keyword evidence="11" id="KW-0234">DNA repair</keyword>
<evidence type="ECO:0000256" key="11">
    <source>
        <dbReference type="ARBA" id="ARBA00023204"/>
    </source>
</evidence>
<evidence type="ECO:0000256" key="3">
    <source>
        <dbReference type="ARBA" id="ARBA00012030"/>
    </source>
</evidence>